<proteinExistence type="predicted"/>
<dbReference type="PANTHER" id="PTHR30055:SF238">
    <property type="entry name" value="MYCOFACTOCIN BIOSYNTHESIS TRANSCRIPTIONAL REGULATOR MFTR-RELATED"/>
    <property type="match status" value="1"/>
</dbReference>
<evidence type="ECO:0000259" key="5">
    <source>
        <dbReference type="PROSITE" id="PS50977"/>
    </source>
</evidence>
<dbReference type="InterPro" id="IPR050109">
    <property type="entry name" value="HTH-type_TetR-like_transc_reg"/>
</dbReference>
<protein>
    <recommendedName>
        <fullName evidence="5">HTH tetR-type domain-containing protein</fullName>
    </recommendedName>
</protein>
<evidence type="ECO:0000256" key="4">
    <source>
        <dbReference type="PROSITE-ProRule" id="PRU00335"/>
    </source>
</evidence>
<dbReference type="EMBL" id="CP012752">
    <property type="protein sequence ID" value="ALG11150.1"/>
    <property type="molecule type" value="Genomic_DNA"/>
</dbReference>
<dbReference type="Pfam" id="PF17754">
    <property type="entry name" value="TetR_C_14"/>
    <property type="match status" value="1"/>
</dbReference>
<gene>
    <name evidence="6" type="ORF">AOZ06_33510</name>
</gene>
<dbReference type="PANTHER" id="PTHR30055">
    <property type="entry name" value="HTH-TYPE TRANSCRIPTIONAL REGULATOR RUTR"/>
    <property type="match status" value="1"/>
</dbReference>
<feature type="domain" description="HTH tetR-type" evidence="5">
    <location>
        <begin position="13"/>
        <end position="73"/>
    </location>
</feature>
<dbReference type="InterPro" id="IPR041347">
    <property type="entry name" value="MftR_C"/>
</dbReference>
<keyword evidence="1" id="KW-0805">Transcription regulation</keyword>
<evidence type="ECO:0000313" key="7">
    <source>
        <dbReference type="Proteomes" id="UP000063699"/>
    </source>
</evidence>
<keyword evidence="2 4" id="KW-0238">DNA-binding</keyword>
<dbReference type="GO" id="GO:0000976">
    <property type="term" value="F:transcription cis-regulatory region binding"/>
    <property type="evidence" value="ECO:0007669"/>
    <property type="project" value="TreeGrafter"/>
</dbReference>
<dbReference type="Pfam" id="PF00440">
    <property type="entry name" value="TetR_N"/>
    <property type="match status" value="1"/>
</dbReference>
<evidence type="ECO:0000256" key="2">
    <source>
        <dbReference type="ARBA" id="ARBA00023125"/>
    </source>
</evidence>
<dbReference type="SUPFAM" id="SSF46689">
    <property type="entry name" value="Homeodomain-like"/>
    <property type="match status" value="1"/>
</dbReference>
<dbReference type="GO" id="GO:0003700">
    <property type="term" value="F:DNA-binding transcription factor activity"/>
    <property type="evidence" value="ECO:0007669"/>
    <property type="project" value="TreeGrafter"/>
</dbReference>
<dbReference type="OrthoDB" id="5242485at2"/>
<feature type="DNA-binding region" description="H-T-H motif" evidence="4">
    <location>
        <begin position="36"/>
        <end position="55"/>
    </location>
</feature>
<keyword evidence="7" id="KW-1185">Reference proteome</keyword>
<dbReference type="InterPro" id="IPR001647">
    <property type="entry name" value="HTH_TetR"/>
</dbReference>
<dbReference type="InterPro" id="IPR009057">
    <property type="entry name" value="Homeodomain-like_sf"/>
</dbReference>
<dbReference type="RefSeq" id="WP_054293051.1">
    <property type="nucleotide sequence ID" value="NZ_CP012752.1"/>
</dbReference>
<reference evidence="6 7" key="1">
    <citation type="submission" date="2015-07" db="EMBL/GenBank/DDBJ databases">
        <title>Genome sequencing of Kibdelosporangium phytohabitans.</title>
        <authorList>
            <person name="Qin S."/>
            <person name="Xing K."/>
        </authorList>
    </citation>
    <scope>NUCLEOTIDE SEQUENCE [LARGE SCALE GENOMIC DNA]</scope>
    <source>
        <strain evidence="6 7">KLBMP1111</strain>
    </source>
</reference>
<organism evidence="6 7">
    <name type="scientific">Kibdelosporangium phytohabitans</name>
    <dbReference type="NCBI Taxonomy" id="860235"/>
    <lineage>
        <taxon>Bacteria</taxon>
        <taxon>Bacillati</taxon>
        <taxon>Actinomycetota</taxon>
        <taxon>Actinomycetes</taxon>
        <taxon>Pseudonocardiales</taxon>
        <taxon>Pseudonocardiaceae</taxon>
        <taxon>Kibdelosporangium</taxon>
    </lineage>
</organism>
<dbReference type="STRING" id="860235.AOZ06_33510"/>
<evidence type="ECO:0000256" key="1">
    <source>
        <dbReference type="ARBA" id="ARBA00023015"/>
    </source>
</evidence>
<dbReference type="KEGG" id="kphy:AOZ06_33510"/>
<dbReference type="AlphaFoldDB" id="A0A0N9I8C5"/>
<name>A0A0N9I8C5_9PSEU</name>
<dbReference type="Proteomes" id="UP000063699">
    <property type="component" value="Chromosome"/>
</dbReference>
<keyword evidence="3" id="KW-0804">Transcription</keyword>
<evidence type="ECO:0000313" key="6">
    <source>
        <dbReference type="EMBL" id="ALG11150.1"/>
    </source>
</evidence>
<dbReference type="Gene3D" id="1.10.10.60">
    <property type="entry name" value="Homeodomain-like"/>
    <property type="match status" value="1"/>
</dbReference>
<sequence length="197" mass="21787">MTPKPGIRESKKHETRRALGFAAFDLATERGLQGFVVEDVTTRAGVSRRTFFNYFNRKEEAVVSVCGFVFDDAMAELHQRPAGEPLFDSLRAVAGVVISPENLELLNRLSTIATDFHDLVPYELAVRERMVLGAHEALVARMPPGCPSFYPLALVHAAFGVIQAVIVHAADHPEDQVTDLIDEAFDYLRAGFQTTKS</sequence>
<accession>A0A0N9I8C5</accession>
<dbReference type="PROSITE" id="PS50977">
    <property type="entry name" value="HTH_TETR_2"/>
    <property type="match status" value="1"/>
</dbReference>
<dbReference type="Gene3D" id="1.10.357.10">
    <property type="entry name" value="Tetracycline Repressor, domain 2"/>
    <property type="match status" value="1"/>
</dbReference>
<evidence type="ECO:0000256" key="3">
    <source>
        <dbReference type="ARBA" id="ARBA00023163"/>
    </source>
</evidence>